<dbReference type="AlphaFoldDB" id="A0A948T2H7"/>
<protein>
    <submittedName>
        <fullName evidence="1">Uncharacterized protein</fullName>
    </submittedName>
</protein>
<organism evidence="1 2">
    <name type="scientific">Candidatus Allofournierella pullistercoris</name>
    <dbReference type="NCBI Taxonomy" id="2838597"/>
    <lineage>
        <taxon>Bacteria</taxon>
        <taxon>Bacillati</taxon>
        <taxon>Bacillota</taxon>
        <taxon>Clostridia</taxon>
        <taxon>Eubacteriales</taxon>
        <taxon>Oscillospiraceae</taxon>
        <taxon>Allofournierella</taxon>
    </lineage>
</organism>
<dbReference type="Proteomes" id="UP000713596">
    <property type="component" value="Unassembled WGS sequence"/>
</dbReference>
<reference evidence="1" key="1">
    <citation type="journal article" date="2021" name="PeerJ">
        <title>Extensive microbial diversity within the chicken gut microbiome revealed by metagenomics and culture.</title>
        <authorList>
            <person name="Gilroy R."/>
            <person name="Ravi A."/>
            <person name="Getino M."/>
            <person name="Pursley I."/>
            <person name="Horton D.L."/>
            <person name="Alikhan N.F."/>
            <person name="Baker D."/>
            <person name="Gharbi K."/>
            <person name="Hall N."/>
            <person name="Watson M."/>
            <person name="Adriaenssens E.M."/>
            <person name="Foster-Nyarko E."/>
            <person name="Jarju S."/>
            <person name="Secka A."/>
            <person name="Antonio M."/>
            <person name="Oren A."/>
            <person name="Chaudhuri R.R."/>
            <person name="La Ragione R."/>
            <person name="Hildebrand F."/>
            <person name="Pallen M.J."/>
        </authorList>
    </citation>
    <scope>NUCLEOTIDE SEQUENCE</scope>
    <source>
        <strain evidence="1">B5_2728</strain>
    </source>
</reference>
<proteinExistence type="predicted"/>
<evidence type="ECO:0000313" key="2">
    <source>
        <dbReference type="Proteomes" id="UP000713596"/>
    </source>
</evidence>
<reference evidence="1" key="2">
    <citation type="submission" date="2021-04" db="EMBL/GenBank/DDBJ databases">
        <authorList>
            <person name="Gilroy R."/>
        </authorList>
    </citation>
    <scope>NUCLEOTIDE SEQUENCE</scope>
    <source>
        <strain evidence="1">B5_2728</strain>
    </source>
</reference>
<gene>
    <name evidence="1" type="ORF">H9882_03865</name>
</gene>
<evidence type="ECO:0000313" key="1">
    <source>
        <dbReference type="EMBL" id="MBU3806011.1"/>
    </source>
</evidence>
<name>A0A948T2H7_9FIRM</name>
<accession>A0A948T2H7</accession>
<dbReference type="EMBL" id="JAHLFP010000030">
    <property type="protein sequence ID" value="MBU3806011.1"/>
    <property type="molecule type" value="Genomic_DNA"/>
</dbReference>
<sequence>MKHQVEALRAVSSSEQCNQYLDEIENSVMIYDAAVKTGNEVLDTVLTENSLICEREGIQYPSSKVHRLLHVSKNKEFPLDVQDYSITCDELPGLAVEVYEAN</sequence>
<comment type="caution">
    <text evidence="1">The sequence shown here is derived from an EMBL/GenBank/DDBJ whole genome shotgun (WGS) entry which is preliminary data.</text>
</comment>